<evidence type="ECO:0000313" key="9">
    <source>
        <dbReference type="EMBL" id="OXC76723.1"/>
    </source>
</evidence>
<dbReference type="PANTHER" id="PTHR47354:SF1">
    <property type="entry name" value="CARNITINE MONOOXYGENASE REDUCTASE SUBUNIT"/>
    <property type="match status" value="1"/>
</dbReference>
<dbReference type="PRINTS" id="PR00409">
    <property type="entry name" value="PHDIOXRDTASE"/>
</dbReference>
<evidence type="ECO:0000259" key="7">
    <source>
        <dbReference type="PROSITE" id="PS51085"/>
    </source>
</evidence>
<dbReference type="SUPFAM" id="SSF54292">
    <property type="entry name" value="2Fe-2S ferredoxin-like"/>
    <property type="match status" value="1"/>
</dbReference>
<dbReference type="CDD" id="cd06185">
    <property type="entry name" value="PDR_like"/>
    <property type="match status" value="1"/>
</dbReference>
<dbReference type="GO" id="GO:0046872">
    <property type="term" value="F:metal ion binding"/>
    <property type="evidence" value="ECO:0007669"/>
    <property type="project" value="UniProtKB-KW"/>
</dbReference>
<keyword evidence="9" id="KW-0808">Transferase</keyword>
<dbReference type="AlphaFoldDB" id="A0A226X040"/>
<evidence type="ECO:0000256" key="6">
    <source>
        <dbReference type="ARBA" id="ARBA00023014"/>
    </source>
</evidence>
<dbReference type="InterPro" id="IPR050415">
    <property type="entry name" value="MRET"/>
</dbReference>
<evidence type="ECO:0000256" key="4">
    <source>
        <dbReference type="ARBA" id="ARBA00023002"/>
    </source>
</evidence>
<keyword evidence="3" id="KW-0479">Metal-binding</keyword>
<dbReference type="PROSITE" id="PS00197">
    <property type="entry name" value="2FE2S_FER_1"/>
    <property type="match status" value="1"/>
</dbReference>
<dbReference type="GO" id="GO:0032259">
    <property type="term" value="P:methylation"/>
    <property type="evidence" value="ECO:0007669"/>
    <property type="project" value="UniProtKB-KW"/>
</dbReference>
<dbReference type="RefSeq" id="WP_089162150.1">
    <property type="nucleotide sequence ID" value="NZ_MTHB01000119.1"/>
</dbReference>
<dbReference type="SUPFAM" id="SSF52343">
    <property type="entry name" value="Ferredoxin reductase-like, C-terminal NADP-linked domain"/>
    <property type="match status" value="1"/>
</dbReference>
<dbReference type="Proteomes" id="UP000214720">
    <property type="component" value="Unassembled WGS sequence"/>
</dbReference>
<dbReference type="GO" id="GO:0008168">
    <property type="term" value="F:methyltransferase activity"/>
    <property type="evidence" value="ECO:0007669"/>
    <property type="project" value="UniProtKB-KW"/>
</dbReference>
<dbReference type="InterPro" id="IPR012675">
    <property type="entry name" value="Beta-grasp_dom_sf"/>
</dbReference>
<dbReference type="InterPro" id="IPR017927">
    <property type="entry name" value="FAD-bd_FR_type"/>
</dbReference>
<reference evidence="10" key="1">
    <citation type="submission" date="2017-01" db="EMBL/GenBank/DDBJ databases">
        <title>Genome Analysis of Deinococcus marmoris KOPRI26562.</title>
        <authorList>
            <person name="Kim J.H."/>
            <person name="Oh H.-M."/>
        </authorList>
    </citation>
    <scope>NUCLEOTIDE SEQUENCE [LARGE SCALE GENOMIC DNA]</scope>
    <source>
        <strain evidence="10">PAMC 26633</strain>
    </source>
</reference>
<dbReference type="InterPro" id="IPR036010">
    <property type="entry name" value="2Fe-2S_ferredoxin-like_sf"/>
</dbReference>
<keyword evidence="9" id="KW-0489">Methyltransferase</keyword>
<comment type="caution">
    <text evidence="9">The sequence shown here is derived from an EMBL/GenBank/DDBJ whole genome shotgun (WGS) entry which is preliminary data.</text>
</comment>
<dbReference type="InterPro" id="IPR001041">
    <property type="entry name" value="2Fe-2S_ferredoxin-type"/>
</dbReference>
<feature type="domain" description="2Fe-2S ferredoxin-type" evidence="7">
    <location>
        <begin position="238"/>
        <end position="323"/>
    </location>
</feature>
<evidence type="ECO:0000256" key="1">
    <source>
        <dbReference type="ARBA" id="ARBA00022630"/>
    </source>
</evidence>
<dbReference type="Pfam" id="PF00111">
    <property type="entry name" value="Fer2"/>
    <property type="match status" value="1"/>
</dbReference>
<keyword evidence="6" id="KW-0411">Iron-sulfur</keyword>
<dbReference type="Gene3D" id="3.40.50.80">
    <property type="entry name" value="Nucleotide-binding domain of ferredoxin-NADP reductase (FNR) module"/>
    <property type="match status" value="1"/>
</dbReference>
<dbReference type="PROSITE" id="PS51085">
    <property type="entry name" value="2FE2S_FER_2"/>
    <property type="match status" value="1"/>
</dbReference>
<evidence type="ECO:0000256" key="2">
    <source>
        <dbReference type="ARBA" id="ARBA00022714"/>
    </source>
</evidence>
<keyword evidence="4" id="KW-0560">Oxidoreductase</keyword>
<gene>
    <name evidence="9" type="ORF">BSU04_20415</name>
</gene>
<feature type="domain" description="FAD-binding FR-type" evidence="8">
    <location>
        <begin position="11"/>
        <end position="113"/>
    </location>
</feature>
<dbReference type="InterPro" id="IPR006058">
    <property type="entry name" value="2Fe2S_fd_BS"/>
</dbReference>
<dbReference type="GO" id="GO:0016491">
    <property type="term" value="F:oxidoreductase activity"/>
    <property type="evidence" value="ECO:0007669"/>
    <property type="project" value="UniProtKB-KW"/>
</dbReference>
<dbReference type="SUPFAM" id="SSF63380">
    <property type="entry name" value="Riboflavin synthase domain-like"/>
    <property type="match status" value="1"/>
</dbReference>
<dbReference type="InterPro" id="IPR017938">
    <property type="entry name" value="Riboflavin_synthase-like_b-brl"/>
</dbReference>
<keyword evidence="5" id="KW-0408">Iron</keyword>
<dbReference type="OrthoDB" id="544091at2"/>
<dbReference type="GO" id="GO:0051537">
    <property type="term" value="F:2 iron, 2 sulfur cluster binding"/>
    <property type="evidence" value="ECO:0007669"/>
    <property type="project" value="UniProtKB-KW"/>
</dbReference>
<evidence type="ECO:0000256" key="3">
    <source>
        <dbReference type="ARBA" id="ARBA00022723"/>
    </source>
</evidence>
<evidence type="ECO:0000259" key="8">
    <source>
        <dbReference type="PROSITE" id="PS51384"/>
    </source>
</evidence>
<dbReference type="CDD" id="cd00207">
    <property type="entry name" value="fer2"/>
    <property type="match status" value="1"/>
</dbReference>
<protein>
    <submittedName>
        <fullName evidence="9">Flavodoxin reductases (Ferredoxin-NADPH reductases) family 1, Vanillate O-demethylase oxidoreductase</fullName>
    </submittedName>
</protein>
<evidence type="ECO:0000313" key="10">
    <source>
        <dbReference type="Proteomes" id="UP000214720"/>
    </source>
</evidence>
<name>A0A226X040_CABSO</name>
<keyword evidence="2" id="KW-0001">2Fe-2S</keyword>
<dbReference type="PROSITE" id="PS51384">
    <property type="entry name" value="FAD_FR"/>
    <property type="match status" value="1"/>
</dbReference>
<accession>A0A226X040</accession>
<dbReference type="InterPro" id="IPR039261">
    <property type="entry name" value="FNR_nucleotide-bd"/>
</dbReference>
<organism evidence="9 10">
    <name type="scientific">Caballeronia sordidicola</name>
    <name type="common">Burkholderia sordidicola</name>
    <dbReference type="NCBI Taxonomy" id="196367"/>
    <lineage>
        <taxon>Bacteria</taxon>
        <taxon>Pseudomonadati</taxon>
        <taxon>Pseudomonadota</taxon>
        <taxon>Betaproteobacteria</taxon>
        <taxon>Burkholderiales</taxon>
        <taxon>Burkholderiaceae</taxon>
        <taxon>Caballeronia</taxon>
    </lineage>
</organism>
<dbReference type="EMBL" id="MTHB01000119">
    <property type="protein sequence ID" value="OXC76723.1"/>
    <property type="molecule type" value="Genomic_DNA"/>
</dbReference>
<dbReference type="PANTHER" id="PTHR47354">
    <property type="entry name" value="NADH OXIDOREDUCTASE HCR"/>
    <property type="match status" value="1"/>
</dbReference>
<sequence>MSAEDFPVQTHELIEVRLVSVRYAARDTNLYEFQRPDGKLLPPTSAGAHIDLYLNETLVRQYSLVNDGDSPSTYLIGVKRDPASRGGSTYMHDQLRVGALIKISPPRNNFPLDETVEHTVLIAGGIGITPILCMLQRLQTLGKSWTLHYSSRSRVDAPFLDKLSNMPAVNLHFDQENPGKFLNLASIVANAPVGSHFYCCGPLPMLKAYEGATSELPREQVHVEYFSSVHGLATDGGYTVEIASSGKAFDIPPGKTILSVLRDAGFVVPSSCEQGVCGACETRLISGEADHRDVILTQSERNANESIMICCSGAKSPRLVLDL</sequence>
<dbReference type="Gene3D" id="2.40.30.10">
    <property type="entry name" value="Translation factors"/>
    <property type="match status" value="1"/>
</dbReference>
<evidence type="ECO:0000256" key="5">
    <source>
        <dbReference type="ARBA" id="ARBA00023004"/>
    </source>
</evidence>
<keyword evidence="1" id="KW-0285">Flavoprotein</keyword>
<dbReference type="Gene3D" id="3.10.20.30">
    <property type="match status" value="1"/>
</dbReference>
<proteinExistence type="predicted"/>